<comment type="catalytic activity">
    <reaction evidence="9">
        <text>a 1,2-diacyl-sn-glycerol + ATP = a 1,2-diacyl-sn-glycero-3-phosphate + ADP + H(+)</text>
        <dbReference type="Rhea" id="RHEA:10272"/>
        <dbReference type="ChEBI" id="CHEBI:15378"/>
        <dbReference type="ChEBI" id="CHEBI:17815"/>
        <dbReference type="ChEBI" id="CHEBI:30616"/>
        <dbReference type="ChEBI" id="CHEBI:58608"/>
        <dbReference type="ChEBI" id="CHEBI:456216"/>
        <dbReference type="EC" id="2.7.1.107"/>
    </reaction>
</comment>
<organism evidence="12 13">
    <name type="scientific">Hondaea fermentalgiana</name>
    <dbReference type="NCBI Taxonomy" id="2315210"/>
    <lineage>
        <taxon>Eukaryota</taxon>
        <taxon>Sar</taxon>
        <taxon>Stramenopiles</taxon>
        <taxon>Bigyra</taxon>
        <taxon>Labyrinthulomycetes</taxon>
        <taxon>Thraustochytrida</taxon>
        <taxon>Thraustochytriidae</taxon>
        <taxon>Hondaea</taxon>
    </lineage>
</organism>
<feature type="transmembrane region" description="Helical" evidence="10">
    <location>
        <begin position="17"/>
        <end position="37"/>
    </location>
</feature>
<dbReference type="EMBL" id="BEYU01000033">
    <property type="protein sequence ID" value="GBG27614.1"/>
    <property type="molecule type" value="Genomic_DNA"/>
</dbReference>
<dbReference type="Gene3D" id="3.40.50.10330">
    <property type="entry name" value="Probable inorganic polyphosphate/atp-NAD kinase, domain 1"/>
    <property type="match status" value="1"/>
</dbReference>
<dbReference type="InterPro" id="IPR016064">
    <property type="entry name" value="NAD/diacylglycerol_kinase_sf"/>
</dbReference>
<proteinExistence type="inferred from homology"/>
<evidence type="ECO:0000256" key="3">
    <source>
        <dbReference type="ARBA" id="ARBA00022679"/>
    </source>
</evidence>
<keyword evidence="8 10" id="KW-0472">Membrane</keyword>
<evidence type="ECO:0000256" key="7">
    <source>
        <dbReference type="ARBA" id="ARBA00022840"/>
    </source>
</evidence>
<dbReference type="InParanoid" id="A0A2R5GIB3"/>
<name>A0A2R5GIB3_9STRA</name>
<dbReference type="Pfam" id="PF00609">
    <property type="entry name" value="DAGK_acc"/>
    <property type="match status" value="1"/>
</dbReference>
<keyword evidence="13" id="KW-1185">Reference proteome</keyword>
<comment type="caution">
    <text evidence="12">The sequence shown here is derived from an EMBL/GenBank/DDBJ whole genome shotgun (WGS) entry which is preliminary data.</text>
</comment>
<keyword evidence="5" id="KW-0863">Zinc-finger</keyword>
<keyword evidence="10" id="KW-1133">Transmembrane helix</keyword>
<evidence type="ECO:0000256" key="2">
    <source>
        <dbReference type="ARBA" id="ARBA00009280"/>
    </source>
</evidence>
<dbReference type="GO" id="GO:0008270">
    <property type="term" value="F:zinc ion binding"/>
    <property type="evidence" value="ECO:0007669"/>
    <property type="project" value="UniProtKB-KW"/>
</dbReference>
<keyword evidence="6 9" id="KW-0418">Kinase</keyword>
<dbReference type="AlphaFoldDB" id="A0A2R5GIB3"/>
<feature type="domain" description="DAGKc" evidence="11">
    <location>
        <begin position="115"/>
        <end position="256"/>
    </location>
</feature>
<dbReference type="Proteomes" id="UP000241890">
    <property type="component" value="Unassembled WGS sequence"/>
</dbReference>
<accession>A0A2R5GIB3</accession>
<evidence type="ECO:0000256" key="5">
    <source>
        <dbReference type="ARBA" id="ARBA00022771"/>
    </source>
</evidence>
<keyword evidence="10" id="KW-0812">Transmembrane</keyword>
<dbReference type="InterPro" id="IPR037607">
    <property type="entry name" value="DGK"/>
</dbReference>
<dbReference type="PROSITE" id="PS50146">
    <property type="entry name" value="DAGK"/>
    <property type="match status" value="1"/>
</dbReference>
<evidence type="ECO:0000313" key="13">
    <source>
        <dbReference type="Proteomes" id="UP000241890"/>
    </source>
</evidence>
<dbReference type="PANTHER" id="PTHR11255">
    <property type="entry name" value="DIACYLGLYCEROL KINASE"/>
    <property type="match status" value="1"/>
</dbReference>
<dbReference type="GO" id="GO:0005524">
    <property type="term" value="F:ATP binding"/>
    <property type="evidence" value="ECO:0007669"/>
    <property type="project" value="UniProtKB-KW"/>
</dbReference>
<dbReference type="GO" id="GO:0004143">
    <property type="term" value="F:ATP-dependent diacylglycerol kinase activity"/>
    <property type="evidence" value="ECO:0007669"/>
    <property type="project" value="UniProtKB-EC"/>
</dbReference>
<evidence type="ECO:0000313" key="12">
    <source>
        <dbReference type="EMBL" id="GBG27614.1"/>
    </source>
</evidence>
<protein>
    <recommendedName>
        <fullName evidence="9">Diacylglycerol kinase</fullName>
        <shortName evidence="9">DAG kinase</shortName>
        <ecNumber evidence="9">2.7.1.107</ecNumber>
    </recommendedName>
</protein>
<keyword evidence="3 9" id="KW-0808">Transferase</keyword>
<dbReference type="InterPro" id="IPR001206">
    <property type="entry name" value="Diacylglycerol_kinase_cat_dom"/>
</dbReference>
<dbReference type="OrthoDB" id="242257at2759"/>
<comment type="similarity">
    <text evidence="2 9">Belongs to the eukaryotic diacylglycerol kinase family.</text>
</comment>
<evidence type="ECO:0000259" key="11">
    <source>
        <dbReference type="PROSITE" id="PS50146"/>
    </source>
</evidence>
<dbReference type="InterPro" id="IPR017438">
    <property type="entry name" value="ATP-NAD_kinase_N"/>
</dbReference>
<dbReference type="InterPro" id="IPR000756">
    <property type="entry name" value="Diacylglycerol_kin_accessory"/>
</dbReference>
<evidence type="ECO:0000256" key="4">
    <source>
        <dbReference type="ARBA" id="ARBA00022741"/>
    </source>
</evidence>
<dbReference type="SUPFAM" id="SSF111331">
    <property type="entry name" value="NAD kinase/diacylglycerol kinase-like"/>
    <property type="match status" value="1"/>
</dbReference>
<evidence type="ECO:0000256" key="10">
    <source>
        <dbReference type="SAM" id="Phobius"/>
    </source>
</evidence>
<evidence type="ECO:0000256" key="8">
    <source>
        <dbReference type="ARBA" id="ARBA00023136"/>
    </source>
</evidence>
<sequence length="483" mass="53184">MAAEAQGWSGLPVHQEMAAALAVLLCMAASLLFFAGAPRRVGADGVSSDSALVLTKSQRKRIERLRLPEIYVKTSRRLTLRQSSAEDSLLQNLRTVGEKLYQFDIDAYREEALNAAKTPLLVFVNRKSGGQVGDLILQQLRNFLPEWQVFELGGPHGQPERALELFREIPRFRVMVAGGDGSVAWVLASIDALKLKERPPLAILPVGTGNDLSRVLGWGGGTTGLATGGNALVRHLLEVADGAEGPLDRWKVRCLGTGKRELVLNNYLGVGVDAQISLNFHNNRERSPHLFTSSFINKYIWYASSGGKEILMQRFADFNNMVHLECDGEPVPLPPHTEGLIVLNIRSYGGGVDLWDDGLSPAEHHDGRLEVVSVASSFQLGAAQVGLAKPTPLRQCTSCRIFVKPTRKEFPIQIDGEPFLLDTKRDENSVIQIDFLNKAKVLRPPSGHIKVQALHIETSLRIAVQRKVITEAQAQELQRLILK</sequence>
<evidence type="ECO:0000256" key="6">
    <source>
        <dbReference type="ARBA" id="ARBA00022777"/>
    </source>
</evidence>
<dbReference type="Pfam" id="PF00781">
    <property type="entry name" value="DAGK_cat"/>
    <property type="match status" value="1"/>
</dbReference>
<evidence type="ECO:0000256" key="1">
    <source>
        <dbReference type="ARBA" id="ARBA00004370"/>
    </source>
</evidence>
<keyword evidence="7 9" id="KW-0067">ATP-binding</keyword>
<keyword evidence="5" id="KW-0479">Metal-binding</keyword>
<dbReference type="PANTHER" id="PTHR11255:SF54">
    <property type="entry name" value="DIACYLGLYCEROL KINASE THETA"/>
    <property type="match status" value="1"/>
</dbReference>
<dbReference type="SMART" id="SM00045">
    <property type="entry name" value="DAGKa"/>
    <property type="match status" value="1"/>
</dbReference>
<dbReference type="GO" id="GO:0016020">
    <property type="term" value="C:membrane"/>
    <property type="evidence" value="ECO:0007669"/>
    <property type="project" value="UniProtKB-SubCell"/>
</dbReference>
<keyword evidence="5" id="KW-0862">Zinc</keyword>
<dbReference type="GO" id="GO:0007200">
    <property type="term" value="P:phospholipase C-activating G protein-coupled receptor signaling pathway"/>
    <property type="evidence" value="ECO:0007669"/>
    <property type="project" value="InterPro"/>
</dbReference>
<reference evidence="12 13" key="1">
    <citation type="submission" date="2017-12" db="EMBL/GenBank/DDBJ databases">
        <title>Sequencing, de novo assembly and annotation of complete genome of a new Thraustochytrid species, strain FCC1311.</title>
        <authorList>
            <person name="Sedici K."/>
            <person name="Godart F."/>
            <person name="Aiese Cigliano R."/>
            <person name="Sanseverino W."/>
            <person name="Barakat M."/>
            <person name="Ortet P."/>
            <person name="Marechal E."/>
            <person name="Cagnac O."/>
            <person name="Amato A."/>
        </authorList>
    </citation>
    <scope>NUCLEOTIDE SEQUENCE [LARGE SCALE GENOMIC DNA]</scope>
</reference>
<gene>
    <name evidence="12" type="ORF">FCC1311_085081</name>
</gene>
<keyword evidence="4 9" id="KW-0547">Nucleotide-binding</keyword>
<evidence type="ECO:0000256" key="9">
    <source>
        <dbReference type="RuleBase" id="RU361128"/>
    </source>
</evidence>
<dbReference type="SMART" id="SM00046">
    <property type="entry name" value="DAGKc"/>
    <property type="match status" value="1"/>
</dbReference>
<dbReference type="EC" id="2.7.1.107" evidence="9"/>
<comment type="subcellular location">
    <subcellularLocation>
        <location evidence="1">Membrane</location>
    </subcellularLocation>
</comment>
<dbReference type="Gene3D" id="2.60.200.40">
    <property type="match status" value="1"/>
</dbReference>